<evidence type="ECO:0000313" key="2">
    <source>
        <dbReference type="EMBL" id="MCW5323629.1"/>
    </source>
</evidence>
<comment type="caution">
    <text evidence="2">The sequence shown here is derived from an EMBL/GenBank/DDBJ whole genome shotgun (WGS) entry which is preliminary data.</text>
</comment>
<gene>
    <name evidence="2" type="ORF">D5039_21510</name>
</gene>
<reference evidence="3" key="1">
    <citation type="submission" date="2023-07" db="EMBL/GenBank/DDBJ databases">
        <title>Verminephrobacter genomes.</title>
        <authorList>
            <person name="Lund M.B."/>
        </authorList>
    </citation>
    <scope>NUCLEOTIDE SEQUENCE [LARGE SCALE GENOMIC DNA]</scope>
    <source>
        <strain evidence="3">AtM5-05</strain>
    </source>
</reference>
<keyword evidence="1" id="KW-1133">Transmembrane helix</keyword>
<proteinExistence type="predicted"/>
<sequence>MRINWIIYLLEESEVIVDKICIIFIFNFIEVANMYILPLVKYYIRYCIFFAYDNTFVLLY</sequence>
<feature type="transmembrane region" description="Helical" evidence="1">
    <location>
        <begin position="20"/>
        <end position="37"/>
    </location>
</feature>
<accession>A0ABT3L0B9</accession>
<dbReference type="EMBL" id="QZCW01000007">
    <property type="protein sequence ID" value="MCW5323629.1"/>
    <property type="molecule type" value="Genomic_DNA"/>
</dbReference>
<evidence type="ECO:0000313" key="3">
    <source>
        <dbReference type="Proteomes" id="UP001208935"/>
    </source>
</evidence>
<dbReference type="Proteomes" id="UP001208935">
    <property type="component" value="Unassembled WGS sequence"/>
</dbReference>
<organism evidence="2 3">
    <name type="scientific">Verminephrobacter aporrectodeae subsp. tuberculatae</name>
    <dbReference type="NCBI Taxonomy" id="1110392"/>
    <lineage>
        <taxon>Bacteria</taxon>
        <taxon>Pseudomonadati</taxon>
        <taxon>Pseudomonadota</taxon>
        <taxon>Betaproteobacteria</taxon>
        <taxon>Burkholderiales</taxon>
        <taxon>Comamonadaceae</taxon>
        <taxon>Verminephrobacter</taxon>
    </lineage>
</organism>
<protein>
    <submittedName>
        <fullName evidence="2">Uncharacterized protein</fullName>
    </submittedName>
</protein>
<keyword evidence="1" id="KW-0472">Membrane</keyword>
<keyword evidence="1" id="KW-0812">Transmembrane</keyword>
<name>A0ABT3L0B9_9BURK</name>
<evidence type="ECO:0000256" key="1">
    <source>
        <dbReference type="SAM" id="Phobius"/>
    </source>
</evidence>
<keyword evidence="3" id="KW-1185">Reference proteome</keyword>